<dbReference type="InterPro" id="IPR040092">
    <property type="entry name" value="TBRG1"/>
</dbReference>
<evidence type="ECO:0000256" key="3">
    <source>
        <dbReference type="SAM" id="MobiDB-lite"/>
    </source>
</evidence>
<dbReference type="PROSITE" id="PS51543">
    <property type="entry name" value="FYRC"/>
    <property type="match status" value="1"/>
</dbReference>
<dbReference type="GO" id="GO:0051726">
    <property type="term" value="P:regulation of cell cycle"/>
    <property type="evidence" value="ECO:0000318"/>
    <property type="project" value="GO_Central"/>
</dbReference>
<feature type="compositionally biased region" description="Basic and acidic residues" evidence="3">
    <location>
        <begin position="7"/>
        <end position="32"/>
    </location>
</feature>
<dbReference type="KEGG" id="tva:4764420"/>
<dbReference type="PANTHER" id="PTHR22715:SF0">
    <property type="entry name" value="TRANSFORMING GROWTH FACTOR BETA REGULATOR 1"/>
    <property type="match status" value="1"/>
</dbReference>
<accession>A2ELE1</accession>
<evidence type="ECO:0000313" key="5">
    <source>
        <dbReference type="Proteomes" id="UP000001542"/>
    </source>
</evidence>
<dbReference type="EMBL" id="DS113421">
    <property type="protein sequence ID" value="EAY06543.1"/>
    <property type="molecule type" value="Genomic_DNA"/>
</dbReference>
<organism evidence="4 5">
    <name type="scientific">Trichomonas vaginalis (strain ATCC PRA-98 / G3)</name>
    <dbReference type="NCBI Taxonomy" id="412133"/>
    <lineage>
        <taxon>Eukaryota</taxon>
        <taxon>Metamonada</taxon>
        <taxon>Parabasalia</taxon>
        <taxon>Trichomonadida</taxon>
        <taxon>Trichomonadidae</taxon>
        <taxon>Trichomonas</taxon>
    </lineage>
</organism>
<dbReference type="SMR" id="A2ELE1"/>
<protein>
    <submittedName>
        <fullName evidence="4">Uncharacterized protein</fullName>
    </submittedName>
</protein>
<feature type="compositionally biased region" description="Acidic residues" evidence="3">
    <location>
        <begin position="189"/>
        <end position="198"/>
    </location>
</feature>
<dbReference type="STRING" id="5722.A2ELE1"/>
<dbReference type="InParanoid" id="A2ELE1"/>
<dbReference type="VEuPathDB" id="TrichDB:TVAG_358330"/>
<reference evidence="4" key="1">
    <citation type="submission" date="2006-10" db="EMBL/GenBank/DDBJ databases">
        <authorList>
            <person name="Amadeo P."/>
            <person name="Zhao Q."/>
            <person name="Wortman J."/>
            <person name="Fraser-Liggett C."/>
            <person name="Carlton J."/>
        </authorList>
    </citation>
    <scope>NUCLEOTIDE SEQUENCE</scope>
    <source>
        <strain evidence="4">G3</strain>
    </source>
</reference>
<name>A2ELE1_TRIV3</name>
<proteinExistence type="predicted"/>
<feature type="compositionally biased region" description="Basic and acidic residues" evidence="3">
    <location>
        <begin position="86"/>
        <end position="106"/>
    </location>
</feature>
<feature type="region of interest" description="Disordered" evidence="3">
    <location>
        <begin position="1"/>
        <end position="217"/>
    </location>
</feature>
<dbReference type="InterPro" id="IPR003889">
    <property type="entry name" value="FYrich_C"/>
</dbReference>
<dbReference type="Proteomes" id="UP000001542">
    <property type="component" value="Unassembled WGS sequence"/>
</dbReference>
<feature type="compositionally biased region" description="Basic residues" evidence="3">
    <location>
        <begin position="76"/>
        <end position="85"/>
    </location>
</feature>
<sequence>MRRFHRFREDSNDGSDNHNIDSDLETTNKQDNDSNDFENQYSDQESAKTSDNKTKRTAKIEKDETNSDPQTEMSGKSKKKSKALKSRYEEGSDSSHENESSNSHEDANDDEVEEEEIEKEEDNEQSENIDEESPQEYDDNDSDSAYGEETDEKSSKTEKSDSGSEEQSSSKTSSENESQTYSDKIQSSDDQDNEEDNIDSEKYSNESSSNDSEVENEVVNLDGIDFYKEYEQMKTNFAEFDKDRIGTLNPTPFLPFSGGKLKTFKKQQIKRENSIYDQVDEIYNKLREQNEQETKHEPVTEQNESEKSQTSEESEESTSSTSEEHKKPFIYPPIHIHTSFDVVGKEILTDNEECSIIELTNLWAYAQNSVCVVKPLDRKVYMICSLIATFKKLYKNINPILLITDEVSQRQWITNLNRFGDFNIQVLKTKTSEMNKKDFDILLMSKPLVLRYVEWLPQNIKFSMVLIEDFSDPRANYITTLRDKVKTIRSNWRLMFCKNLEEYSSRYLQIMLSTLRNRGNDSYTKQSLFEAMNSYSICPDKLIYNKDNIFKIREEVMYCPMTEYQIDINKKVLKSVRQKLKSKNEMKKSELILSCSSLYSICSHPVFESDHVMDDDVYTAQSRHQSGKLIFLWRFLRSDEVYQQRIIVFCEDDDSVTLINSCFADKHIPFMRVDSETSEKDLNRMPKLFLDKIPLVVCTEEKINWCLNNLKPTLLIPFDIFWRPTKNNLELLKKNNLKPRFLRLITKNSIDEDIFAITSQSDELTGDDLLTEETANPEILDKLLRKQIIRESKLQKVTGDIWWRGILSTKVVSIYGQKETFPSFDDSDIKSPDFWQKILYEEHKKKSAENLKISINSPQFIVLAFENMRDFGYGRYDTFKRPKENAEIRKICQNILSKMDVQIDTSHSKFLLSISLRASSSHPVVTAQQVVQAIGDFPVEEFLNDFETSSVIKYWIENDFDNYIPLPEETEFDDKELVKNAYDNGLRSLPNDQLFHLRNLVNFNYKNIIPPHPDKNLQFYRKKITPVEHKKIMNNLLKFGYPGINDFLRFSNLQQFHPDLVEQYVQTTIKYVKCYDPEERKRISEKFVDKVKPYILQSLASKLSWFEEIRKGCEDYERVTCEDMEILKAFSFHGPTQSIISPTFMSFFKGSPSESKVLYKIKQMQGELYTKLSRHVQTSHKNLDKIKSELPFRLSDQIMLENLGEIDSRETFHTKDAVYLVGYKVRVITLNPFRPDLLIPVEASIECRNGRPVFLVKVTNCGWNYELIGADPNSVWELFKLKCTKHTKLPVYEFYGDEMFGFLTPNYHRIVSTMLTEKDCKLYIRRVFRDINIRYDKRKIVAGEYSWSNYVSAKEQNKAKTMDKAELERKRTEQMCAMRLDLAPLKIDEDLIELKSTSSTLNSLFELYEDSIMDEVTPV</sequence>
<feature type="compositionally biased region" description="Basic and acidic residues" evidence="3">
    <location>
        <begin position="289"/>
        <end position="310"/>
    </location>
</feature>
<dbReference type="VEuPathDB" id="TrichDB:TVAGG3_0274560"/>
<dbReference type="PANTHER" id="PTHR22715">
    <property type="entry name" value="TRANSFORMING GROWTH FACTOR BETA REGULATED GENE 1"/>
    <property type="match status" value="1"/>
</dbReference>
<dbReference type="Gene3D" id="3.40.50.300">
    <property type="entry name" value="P-loop containing nucleotide triphosphate hydrolases"/>
    <property type="match status" value="1"/>
</dbReference>
<keyword evidence="2" id="KW-0539">Nucleus</keyword>
<evidence type="ECO:0000313" key="4">
    <source>
        <dbReference type="EMBL" id="EAY06543.1"/>
    </source>
</evidence>
<evidence type="ECO:0000256" key="2">
    <source>
        <dbReference type="ARBA" id="ARBA00023242"/>
    </source>
</evidence>
<comment type="subcellular location">
    <subcellularLocation>
        <location evidence="1">Nucleus</location>
    </subcellularLocation>
</comment>
<dbReference type="InterPro" id="IPR027417">
    <property type="entry name" value="P-loop_NTPase"/>
</dbReference>
<dbReference type="PROSITE" id="PS51542">
    <property type="entry name" value="FYRN"/>
    <property type="match status" value="1"/>
</dbReference>
<keyword evidence="5" id="KW-1185">Reference proteome</keyword>
<feature type="compositionally biased region" description="Acidic residues" evidence="3">
    <location>
        <begin position="107"/>
        <end position="151"/>
    </location>
</feature>
<dbReference type="SUPFAM" id="SSF52540">
    <property type="entry name" value="P-loop containing nucleoside triphosphate hydrolases"/>
    <property type="match status" value="1"/>
</dbReference>
<dbReference type="GO" id="GO:0005634">
    <property type="term" value="C:nucleus"/>
    <property type="evidence" value="ECO:0000318"/>
    <property type="project" value="GO_Central"/>
</dbReference>
<feature type="compositionally biased region" description="Low complexity" evidence="3">
    <location>
        <begin position="165"/>
        <end position="178"/>
    </location>
</feature>
<evidence type="ECO:0000256" key="1">
    <source>
        <dbReference type="ARBA" id="ARBA00004123"/>
    </source>
</evidence>
<dbReference type="RefSeq" id="XP_001318766.1">
    <property type="nucleotide sequence ID" value="XM_001318731.1"/>
</dbReference>
<gene>
    <name evidence="4" type="ORF">TVAG_358330</name>
</gene>
<feature type="compositionally biased region" description="Basic and acidic residues" evidence="3">
    <location>
        <begin position="152"/>
        <end position="162"/>
    </location>
</feature>
<feature type="compositionally biased region" description="Basic and acidic residues" evidence="3">
    <location>
        <begin position="45"/>
        <end position="65"/>
    </location>
</feature>
<dbReference type="Gene3D" id="3.30.160.360">
    <property type="match status" value="1"/>
</dbReference>
<reference evidence="4" key="2">
    <citation type="journal article" date="2007" name="Science">
        <title>Draft genome sequence of the sexually transmitted pathogen Trichomonas vaginalis.</title>
        <authorList>
            <person name="Carlton J.M."/>
            <person name="Hirt R.P."/>
            <person name="Silva J.C."/>
            <person name="Delcher A.L."/>
            <person name="Schatz M."/>
            <person name="Zhao Q."/>
            <person name="Wortman J.R."/>
            <person name="Bidwell S.L."/>
            <person name="Alsmark U.C.M."/>
            <person name="Besteiro S."/>
            <person name="Sicheritz-Ponten T."/>
            <person name="Noel C.J."/>
            <person name="Dacks J.B."/>
            <person name="Foster P.G."/>
            <person name="Simillion C."/>
            <person name="Van de Peer Y."/>
            <person name="Miranda-Saavedra D."/>
            <person name="Barton G.J."/>
            <person name="Westrop G.D."/>
            <person name="Mueller S."/>
            <person name="Dessi D."/>
            <person name="Fiori P.L."/>
            <person name="Ren Q."/>
            <person name="Paulsen I."/>
            <person name="Zhang H."/>
            <person name="Bastida-Corcuera F.D."/>
            <person name="Simoes-Barbosa A."/>
            <person name="Brown M.T."/>
            <person name="Hayes R.D."/>
            <person name="Mukherjee M."/>
            <person name="Okumura C.Y."/>
            <person name="Schneider R."/>
            <person name="Smith A.J."/>
            <person name="Vanacova S."/>
            <person name="Villalvazo M."/>
            <person name="Haas B.J."/>
            <person name="Pertea M."/>
            <person name="Feldblyum T.V."/>
            <person name="Utterback T.R."/>
            <person name="Shu C.L."/>
            <person name="Osoegawa K."/>
            <person name="de Jong P.J."/>
            <person name="Hrdy I."/>
            <person name="Horvathova L."/>
            <person name="Zubacova Z."/>
            <person name="Dolezal P."/>
            <person name="Malik S.B."/>
            <person name="Logsdon J.M. Jr."/>
            <person name="Henze K."/>
            <person name="Gupta A."/>
            <person name="Wang C.C."/>
            <person name="Dunne R.L."/>
            <person name="Upcroft J.A."/>
            <person name="Upcroft P."/>
            <person name="White O."/>
            <person name="Salzberg S.L."/>
            <person name="Tang P."/>
            <person name="Chiu C.-H."/>
            <person name="Lee Y.-S."/>
            <person name="Embley T.M."/>
            <person name="Coombs G.H."/>
            <person name="Mottram J.C."/>
            <person name="Tachezy J."/>
            <person name="Fraser-Liggett C.M."/>
            <person name="Johnson P.J."/>
        </authorList>
    </citation>
    <scope>NUCLEOTIDE SEQUENCE [LARGE SCALE GENOMIC DNA]</scope>
    <source>
        <strain evidence="4">G3</strain>
    </source>
</reference>
<dbReference type="InterPro" id="IPR003888">
    <property type="entry name" value="FYrich_N"/>
</dbReference>
<feature type="region of interest" description="Disordered" evidence="3">
    <location>
        <begin position="289"/>
        <end position="326"/>
    </location>
</feature>